<dbReference type="Proteomes" id="UP000187266">
    <property type="component" value="Chromosome"/>
</dbReference>
<accession>A0A2M9DGH2</accession>
<name>A0A1U7DFF5_9RHOB</name>
<evidence type="ECO:0000256" key="2">
    <source>
        <dbReference type="SAM" id="MobiDB-lite"/>
    </source>
</evidence>
<protein>
    <submittedName>
        <fullName evidence="3">Uncharacterized protein</fullName>
    </submittedName>
</protein>
<keyword evidence="4" id="KW-1185">Reference proteome</keyword>
<dbReference type="PANTHER" id="PTHR43777">
    <property type="entry name" value="MOLYBDENUM COFACTOR CYTIDYLYLTRANSFERASE"/>
    <property type="match status" value="1"/>
</dbReference>
<evidence type="ECO:0000313" key="4">
    <source>
        <dbReference type="Proteomes" id="UP000187266"/>
    </source>
</evidence>
<dbReference type="RefSeq" id="WP_076978648.1">
    <property type="nucleotide sequence ID" value="NZ_CP019124.1"/>
</dbReference>
<sequence>MSQLHALILAAGRAARMRGADKLLEEVAGVPVLRRLAEAAIAAGLPLRVVLPAPDAPFGAGRAEVLAGLPLSTIRAPEGVVAMGRSLAAGAAELPAEASGLMVLLGDMPGIGREEVRAMAQAHLENPDRILRGTDDNGRPGHPVIFPAALFPALSGLSDDRGAVAIIRSQAQPPLPVPLPGARATEDLDTPEDWERWRAGNPDDQDADGGQSAARGGSTS</sequence>
<gene>
    <name evidence="3" type="ORF">BV394_01840</name>
</gene>
<dbReference type="InterPro" id="IPR025877">
    <property type="entry name" value="MobA-like_NTP_Trfase"/>
</dbReference>
<dbReference type="Gene3D" id="3.90.550.10">
    <property type="entry name" value="Spore Coat Polysaccharide Biosynthesis Protein SpsA, Chain A"/>
    <property type="match status" value="1"/>
</dbReference>
<dbReference type="InterPro" id="IPR029044">
    <property type="entry name" value="Nucleotide-diphossugar_trans"/>
</dbReference>
<accession>A0A1U7DFF5</accession>
<feature type="compositionally biased region" description="Low complexity" evidence="2">
    <location>
        <begin position="208"/>
        <end position="220"/>
    </location>
</feature>
<dbReference type="CDD" id="cd04182">
    <property type="entry name" value="GT_2_like_f"/>
    <property type="match status" value="1"/>
</dbReference>
<evidence type="ECO:0000313" key="3">
    <source>
        <dbReference type="EMBL" id="APX88623.1"/>
    </source>
</evidence>
<dbReference type="STRING" id="1267768.BV394_01840"/>
<dbReference type="EMBL" id="CP019124">
    <property type="protein sequence ID" value="APX88623.1"/>
    <property type="molecule type" value="Genomic_DNA"/>
</dbReference>
<evidence type="ECO:0000256" key="1">
    <source>
        <dbReference type="ARBA" id="ARBA00022842"/>
    </source>
</evidence>
<proteinExistence type="predicted"/>
<reference evidence="3 4" key="1">
    <citation type="submission" date="2017-01" db="EMBL/GenBank/DDBJ databases">
        <title>Genomic analysis of Xuhuaishuia manganoxidans DY6-4.</title>
        <authorList>
            <person name="Wang X."/>
        </authorList>
    </citation>
    <scope>NUCLEOTIDE SEQUENCE [LARGE SCALE GENOMIC DNA]</scope>
    <source>
        <strain evidence="3 4">DY6-4</strain>
    </source>
</reference>
<dbReference type="Pfam" id="PF12804">
    <property type="entry name" value="NTP_transf_3"/>
    <property type="match status" value="1"/>
</dbReference>
<dbReference type="GO" id="GO:0016779">
    <property type="term" value="F:nucleotidyltransferase activity"/>
    <property type="evidence" value="ECO:0007669"/>
    <property type="project" value="UniProtKB-ARBA"/>
</dbReference>
<dbReference type="SUPFAM" id="SSF53448">
    <property type="entry name" value="Nucleotide-diphospho-sugar transferases"/>
    <property type="match status" value="1"/>
</dbReference>
<dbReference type="PANTHER" id="PTHR43777:SF1">
    <property type="entry name" value="MOLYBDENUM COFACTOR CYTIDYLYLTRANSFERASE"/>
    <property type="match status" value="1"/>
</dbReference>
<keyword evidence="1" id="KW-0460">Magnesium</keyword>
<feature type="region of interest" description="Disordered" evidence="2">
    <location>
        <begin position="172"/>
        <end position="220"/>
    </location>
</feature>
<dbReference type="AlphaFoldDB" id="A0A1U7DFF5"/>
<organism evidence="3 4">
    <name type="scientific">Brevirhabdus pacifica</name>
    <dbReference type="NCBI Taxonomy" id="1267768"/>
    <lineage>
        <taxon>Bacteria</taxon>
        <taxon>Pseudomonadati</taxon>
        <taxon>Pseudomonadota</taxon>
        <taxon>Alphaproteobacteria</taxon>
        <taxon>Rhodobacterales</taxon>
        <taxon>Paracoccaceae</taxon>
        <taxon>Brevirhabdus</taxon>
    </lineage>
</organism>